<organism evidence="2 3">
    <name type="scientific">Candidatus Giovannonibacteria bacterium RIFCSPLOWO2_01_FULL_45_34</name>
    <dbReference type="NCBI Taxonomy" id="1798351"/>
    <lineage>
        <taxon>Bacteria</taxon>
        <taxon>Candidatus Giovannoniibacteriota</taxon>
    </lineage>
</organism>
<dbReference type="InterPro" id="IPR057736">
    <property type="entry name" value="SAF_PseI/NeuA/NeuB"/>
</dbReference>
<evidence type="ECO:0000313" key="3">
    <source>
        <dbReference type="Proteomes" id="UP000178114"/>
    </source>
</evidence>
<protein>
    <submittedName>
        <fullName evidence="2">Pseudaminic acid synthase</fullName>
    </submittedName>
</protein>
<evidence type="ECO:0000313" key="2">
    <source>
        <dbReference type="EMBL" id="OGF80679.1"/>
    </source>
</evidence>
<dbReference type="PANTHER" id="PTHR42966:SF2">
    <property type="entry name" value="PSEUDAMINIC ACID SYNTHASE"/>
    <property type="match status" value="1"/>
</dbReference>
<dbReference type="SUPFAM" id="SSF51569">
    <property type="entry name" value="Aldolase"/>
    <property type="match status" value="1"/>
</dbReference>
<dbReference type="GO" id="GO:0016051">
    <property type="term" value="P:carbohydrate biosynthetic process"/>
    <property type="evidence" value="ECO:0007669"/>
    <property type="project" value="InterPro"/>
</dbReference>
<dbReference type="InterPro" id="IPR020030">
    <property type="entry name" value="Pseudaminic_synth_PseI"/>
</dbReference>
<dbReference type="SMART" id="SM00858">
    <property type="entry name" value="SAF"/>
    <property type="match status" value="1"/>
</dbReference>
<dbReference type="EMBL" id="MFID01000031">
    <property type="protein sequence ID" value="OGF80679.1"/>
    <property type="molecule type" value="Genomic_DNA"/>
</dbReference>
<dbReference type="InterPro" id="IPR006190">
    <property type="entry name" value="SAF_AFP_Neu5Ac"/>
</dbReference>
<dbReference type="PANTHER" id="PTHR42966">
    <property type="entry name" value="N-ACETYLNEURAMINATE SYNTHASE"/>
    <property type="match status" value="1"/>
</dbReference>
<dbReference type="PROSITE" id="PS50844">
    <property type="entry name" value="AFP_LIKE"/>
    <property type="match status" value="1"/>
</dbReference>
<dbReference type="InterPro" id="IPR013132">
    <property type="entry name" value="PseI/NeuA/B-like_N"/>
</dbReference>
<evidence type="ECO:0000259" key="1">
    <source>
        <dbReference type="PROSITE" id="PS50844"/>
    </source>
</evidence>
<reference evidence="2 3" key="1">
    <citation type="journal article" date="2016" name="Nat. Commun.">
        <title>Thousands of microbial genomes shed light on interconnected biogeochemical processes in an aquifer system.</title>
        <authorList>
            <person name="Anantharaman K."/>
            <person name="Brown C.T."/>
            <person name="Hug L.A."/>
            <person name="Sharon I."/>
            <person name="Castelle C.J."/>
            <person name="Probst A.J."/>
            <person name="Thomas B.C."/>
            <person name="Singh A."/>
            <person name="Wilkins M.J."/>
            <person name="Karaoz U."/>
            <person name="Brodie E.L."/>
            <person name="Williams K.H."/>
            <person name="Hubbard S.S."/>
            <person name="Banfield J.F."/>
        </authorList>
    </citation>
    <scope>NUCLEOTIDE SEQUENCE [LARGE SCALE GENOMIC DNA]</scope>
</reference>
<dbReference type="Pfam" id="PF08666">
    <property type="entry name" value="SAF"/>
    <property type="match status" value="1"/>
</dbReference>
<dbReference type="Proteomes" id="UP000178114">
    <property type="component" value="Unassembled WGS sequence"/>
</dbReference>
<dbReference type="InterPro" id="IPR013785">
    <property type="entry name" value="Aldolase_TIM"/>
</dbReference>
<feature type="domain" description="AFP-like" evidence="1">
    <location>
        <begin position="312"/>
        <end position="370"/>
    </location>
</feature>
<dbReference type="CDD" id="cd11615">
    <property type="entry name" value="SAF_NeuB_like"/>
    <property type="match status" value="1"/>
</dbReference>
<dbReference type="Gene3D" id="3.20.20.70">
    <property type="entry name" value="Aldolase class I"/>
    <property type="match status" value="1"/>
</dbReference>
<name>A0A1F5WYI0_9BACT</name>
<gene>
    <name evidence="2" type="ORF">A2930_01775</name>
</gene>
<dbReference type="Gene3D" id="3.90.1210.10">
    <property type="entry name" value="Antifreeze-like/N-acetylneuraminic acid synthase C-terminal domain"/>
    <property type="match status" value="1"/>
</dbReference>
<dbReference type="NCBIfam" id="TIGR03586">
    <property type="entry name" value="PseI"/>
    <property type="match status" value="1"/>
</dbReference>
<dbReference type="Pfam" id="PF03102">
    <property type="entry name" value="NeuB"/>
    <property type="match status" value="1"/>
</dbReference>
<comment type="caution">
    <text evidence="2">The sequence shown here is derived from an EMBL/GenBank/DDBJ whole genome shotgun (WGS) entry which is preliminary data.</text>
</comment>
<dbReference type="InterPro" id="IPR013974">
    <property type="entry name" value="SAF"/>
</dbReference>
<sequence>MILPEFSINGHKIGGENPVFVVAEISGNHHQKYKEAEALVRAAKEAGADAVKLQTYTADTITLNSDKEWFRVGVEADNPELWKGKTLYQLYQTAFTPWDWQPKLKKLADELGILLFSSPFDTTAVGFLEKMNVQFYKIASYEVNDCILLKRVAQTGKPVIMSIGYASVEDVELALKTLRENGAKDIAILQCITDYKSEADEDHANLATIQDIAQKWGVVAGFSDNSGGIDVPAMAMRAGAAIVEKHIILDRKLGGPDADFSLEPDELKELVLILHGKKQYVFDEERYKKVLGEPHYGPRNDLEKYNLRWRRSLFAAKDIKKGEKFTAENIRSVRPGFGLHTKYFDQVMNKTAAQDIEFCTPLKKEHIYGMISSEMEVSGEDRQSNVF</sequence>
<dbReference type="GO" id="GO:0047444">
    <property type="term" value="F:N-acylneuraminate-9-phosphate synthase activity"/>
    <property type="evidence" value="ECO:0007669"/>
    <property type="project" value="TreeGrafter"/>
</dbReference>
<dbReference type="InterPro" id="IPR036732">
    <property type="entry name" value="AFP_Neu5c_C_sf"/>
</dbReference>
<dbReference type="STRING" id="1798351.A2930_01775"/>
<dbReference type="AlphaFoldDB" id="A0A1F5WYI0"/>
<dbReference type="InterPro" id="IPR051690">
    <property type="entry name" value="PseI-like"/>
</dbReference>
<accession>A0A1F5WYI0</accession>
<proteinExistence type="predicted"/>
<dbReference type="SUPFAM" id="SSF51269">
    <property type="entry name" value="AFP III-like domain"/>
    <property type="match status" value="1"/>
</dbReference>